<feature type="transmembrane region" description="Helical" evidence="6">
    <location>
        <begin position="360"/>
        <end position="380"/>
    </location>
</feature>
<dbReference type="GO" id="GO:0016020">
    <property type="term" value="C:membrane"/>
    <property type="evidence" value="ECO:0007669"/>
    <property type="project" value="UniProtKB-SubCell"/>
</dbReference>
<dbReference type="PANTHER" id="PTHR43791:SF55">
    <property type="entry name" value="TRANSPORTER, PUTATIVE (AFU_ORTHOLOGUE AFUA_6G01820)-RELATED"/>
    <property type="match status" value="1"/>
</dbReference>
<feature type="domain" description="Major facilitator superfamily (MFS) profile" evidence="7">
    <location>
        <begin position="60"/>
        <end position="480"/>
    </location>
</feature>
<keyword evidence="9" id="KW-1185">Reference proteome</keyword>
<accession>A0A0C3DN52</accession>
<evidence type="ECO:0000259" key="7">
    <source>
        <dbReference type="PROSITE" id="PS50850"/>
    </source>
</evidence>
<dbReference type="HOGENOM" id="CLU_001265_0_5_1"/>
<reference evidence="8 9" key="1">
    <citation type="submission" date="2014-04" db="EMBL/GenBank/DDBJ databases">
        <authorList>
            <consortium name="DOE Joint Genome Institute"/>
            <person name="Kuo A."/>
            <person name="Martino E."/>
            <person name="Perotto S."/>
            <person name="Kohler A."/>
            <person name="Nagy L.G."/>
            <person name="Floudas D."/>
            <person name="Copeland A."/>
            <person name="Barry K.W."/>
            <person name="Cichocki N."/>
            <person name="Veneault-Fourrey C."/>
            <person name="LaButti K."/>
            <person name="Lindquist E.A."/>
            <person name="Lipzen A."/>
            <person name="Lundell T."/>
            <person name="Morin E."/>
            <person name="Murat C."/>
            <person name="Sun H."/>
            <person name="Tunlid A."/>
            <person name="Henrissat B."/>
            <person name="Grigoriev I.V."/>
            <person name="Hibbett D.S."/>
            <person name="Martin F."/>
            <person name="Nordberg H.P."/>
            <person name="Cantor M.N."/>
            <person name="Hua S.X."/>
        </authorList>
    </citation>
    <scope>NUCLEOTIDE SEQUENCE [LARGE SCALE GENOMIC DNA]</scope>
    <source>
        <strain evidence="8 9">Zn</strain>
    </source>
</reference>
<sequence length="513" mass="56568">MEKAHDISHLEHANDKYDGLQKIEASGTGDVALKLVSHTHGLTLSRAEEKGYLRRIDMVLMPLMFITFGLQYMDKSLLSAAAQSGIIQDLHLYTLDSQGLNLRRYSYCTMIFYWGYFTGAFPAAYLSQRAPLGRYAGIAIAVWGAITIATVGVKSYGGFLVQRFFLGLTEAAISPAFSLITAMWYKRDEQPLRIAIWYSSTGFGGLVGSLATYGIGHIKGPLAPWKYQYLIIGSITVIWGLLIFFLLPNNPLAAWFLNQNHRIIAVHRMKSEQTGLENKRFKWYQAREALLDPKNWLLVLMTLCTHMVNGGVSGFGTIIVRSFGYSPLKSVLMVGCVGVVVLGSLLISGFLSVYIKDMRVYIAVVCSIPVIAGASAIWKLSWASHAGPMAGFCILGFFAVSYVMILALMNANTAGHTKKAVTAGMIWAAYCVANGVSPLLILAPEEPTHYPTEFKTIIGALSANICIGLGLRFYLARENKRRNTVSLAEGQDLELTAYADLTDRENPNFRFCL</sequence>
<dbReference type="PANTHER" id="PTHR43791">
    <property type="entry name" value="PERMEASE-RELATED"/>
    <property type="match status" value="1"/>
</dbReference>
<dbReference type="InParanoid" id="A0A0C3DN52"/>
<feature type="transmembrane region" description="Helical" evidence="6">
    <location>
        <begin position="331"/>
        <end position="353"/>
    </location>
</feature>
<feature type="transmembrane region" description="Helical" evidence="6">
    <location>
        <begin position="196"/>
        <end position="215"/>
    </location>
</feature>
<reference evidence="9" key="2">
    <citation type="submission" date="2015-01" db="EMBL/GenBank/DDBJ databases">
        <title>Evolutionary Origins and Diversification of the Mycorrhizal Mutualists.</title>
        <authorList>
            <consortium name="DOE Joint Genome Institute"/>
            <consortium name="Mycorrhizal Genomics Consortium"/>
            <person name="Kohler A."/>
            <person name="Kuo A."/>
            <person name="Nagy L.G."/>
            <person name="Floudas D."/>
            <person name="Copeland A."/>
            <person name="Barry K.W."/>
            <person name="Cichocki N."/>
            <person name="Veneault-Fourrey C."/>
            <person name="LaButti K."/>
            <person name="Lindquist E.A."/>
            <person name="Lipzen A."/>
            <person name="Lundell T."/>
            <person name="Morin E."/>
            <person name="Murat C."/>
            <person name="Riley R."/>
            <person name="Ohm R."/>
            <person name="Sun H."/>
            <person name="Tunlid A."/>
            <person name="Henrissat B."/>
            <person name="Grigoriev I.V."/>
            <person name="Hibbett D.S."/>
            <person name="Martin F."/>
        </authorList>
    </citation>
    <scope>NUCLEOTIDE SEQUENCE [LARGE SCALE GENOMIC DNA]</scope>
    <source>
        <strain evidence="9">Zn</strain>
    </source>
</reference>
<gene>
    <name evidence="8" type="ORF">OIDMADRAFT_116925</name>
</gene>
<evidence type="ECO:0000256" key="5">
    <source>
        <dbReference type="ARBA" id="ARBA00023136"/>
    </source>
</evidence>
<feature type="transmembrane region" description="Helical" evidence="6">
    <location>
        <begin position="104"/>
        <end position="125"/>
    </location>
</feature>
<dbReference type="PROSITE" id="PS50850">
    <property type="entry name" value="MFS"/>
    <property type="match status" value="1"/>
</dbReference>
<dbReference type="Gene3D" id="1.20.1250.20">
    <property type="entry name" value="MFS general substrate transporter like domains"/>
    <property type="match status" value="2"/>
</dbReference>
<dbReference type="GO" id="GO:0022857">
    <property type="term" value="F:transmembrane transporter activity"/>
    <property type="evidence" value="ECO:0007669"/>
    <property type="project" value="InterPro"/>
</dbReference>
<name>A0A0C3DN52_OIDMZ</name>
<protein>
    <recommendedName>
        <fullName evidence="7">Major facilitator superfamily (MFS) profile domain-containing protein</fullName>
    </recommendedName>
</protein>
<dbReference type="OrthoDB" id="6730379at2759"/>
<feature type="transmembrane region" description="Helical" evidence="6">
    <location>
        <begin position="164"/>
        <end position="184"/>
    </location>
</feature>
<organism evidence="8 9">
    <name type="scientific">Oidiodendron maius (strain Zn)</name>
    <dbReference type="NCBI Taxonomy" id="913774"/>
    <lineage>
        <taxon>Eukaryota</taxon>
        <taxon>Fungi</taxon>
        <taxon>Dikarya</taxon>
        <taxon>Ascomycota</taxon>
        <taxon>Pezizomycotina</taxon>
        <taxon>Leotiomycetes</taxon>
        <taxon>Leotiomycetes incertae sedis</taxon>
        <taxon>Myxotrichaceae</taxon>
        <taxon>Oidiodendron</taxon>
    </lineage>
</organism>
<dbReference type="InterPro" id="IPR036259">
    <property type="entry name" value="MFS_trans_sf"/>
</dbReference>
<dbReference type="AlphaFoldDB" id="A0A0C3DN52"/>
<evidence type="ECO:0000256" key="3">
    <source>
        <dbReference type="ARBA" id="ARBA00022692"/>
    </source>
</evidence>
<feature type="transmembrane region" description="Helical" evidence="6">
    <location>
        <begin position="227"/>
        <end position="247"/>
    </location>
</feature>
<feature type="transmembrane region" description="Helical" evidence="6">
    <location>
        <begin position="56"/>
        <end position="73"/>
    </location>
</feature>
<dbReference type="EMBL" id="KN832873">
    <property type="protein sequence ID" value="KIN03463.1"/>
    <property type="molecule type" value="Genomic_DNA"/>
</dbReference>
<evidence type="ECO:0000313" key="8">
    <source>
        <dbReference type="EMBL" id="KIN03463.1"/>
    </source>
</evidence>
<feature type="transmembrane region" description="Helical" evidence="6">
    <location>
        <begin position="296"/>
        <end position="319"/>
    </location>
</feature>
<feature type="transmembrane region" description="Helical" evidence="6">
    <location>
        <begin position="132"/>
        <end position="152"/>
    </location>
</feature>
<evidence type="ECO:0000256" key="1">
    <source>
        <dbReference type="ARBA" id="ARBA00004141"/>
    </source>
</evidence>
<dbReference type="InterPro" id="IPR011701">
    <property type="entry name" value="MFS"/>
</dbReference>
<dbReference type="Proteomes" id="UP000054321">
    <property type="component" value="Unassembled WGS sequence"/>
</dbReference>
<feature type="transmembrane region" description="Helical" evidence="6">
    <location>
        <begin position="454"/>
        <end position="475"/>
    </location>
</feature>
<feature type="transmembrane region" description="Helical" evidence="6">
    <location>
        <begin position="420"/>
        <end position="442"/>
    </location>
</feature>
<keyword evidence="4 6" id="KW-1133">Transmembrane helix</keyword>
<comment type="subcellular location">
    <subcellularLocation>
        <location evidence="1">Membrane</location>
        <topology evidence="1">Multi-pass membrane protein</topology>
    </subcellularLocation>
</comment>
<evidence type="ECO:0000256" key="4">
    <source>
        <dbReference type="ARBA" id="ARBA00022989"/>
    </source>
</evidence>
<keyword evidence="5 6" id="KW-0472">Membrane</keyword>
<evidence type="ECO:0000256" key="2">
    <source>
        <dbReference type="ARBA" id="ARBA00022448"/>
    </source>
</evidence>
<evidence type="ECO:0000313" key="9">
    <source>
        <dbReference type="Proteomes" id="UP000054321"/>
    </source>
</evidence>
<dbReference type="Pfam" id="PF07690">
    <property type="entry name" value="MFS_1"/>
    <property type="match status" value="1"/>
</dbReference>
<keyword evidence="3 6" id="KW-0812">Transmembrane</keyword>
<dbReference type="InterPro" id="IPR020846">
    <property type="entry name" value="MFS_dom"/>
</dbReference>
<evidence type="ECO:0000256" key="6">
    <source>
        <dbReference type="SAM" id="Phobius"/>
    </source>
</evidence>
<feature type="transmembrane region" description="Helical" evidence="6">
    <location>
        <begin position="386"/>
        <end position="408"/>
    </location>
</feature>
<dbReference type="SUPFAM" id="SSF103473">
    <property type="entry name" value="MFS general substrate transporter"/>
    <property type="match status" value="1"/>
</dbReference>
<proteinExistence type="predicted"/>
<keyword evidence="2" id="KW-0813">Transport</keyword>